<dbReference type="InterPro" id="IPR001212">
    <property type="entry name" value="Somatomedin_B_dom"/>
</dbReference>
<evidence type="ECO:0000259" key="4">
    <source>
        <dbReference type="PROSITE" id="PS50853"/>
    </source>
</evidence>
<accession>A0AAN0IX68</accession>
<dbReference type="RefSeq" id="XP_019849152.1">
    <property type="nucleotide sequence ID" value="XM_019993593.1"/>
</dbReference>
<feature type="domain" description="SMB" evidence="5">
    <location>
        <begin position="88"/>
        <end position="144"/>
    </location>
</feature>
<dbReference type="SMART" id="SM00060">
    <property type="entry name" value="FN3"/>
    <property type="match status" value="2"/>
</dbReference>
<dbReference type="AlphaFoldDB" id="A0AAN0IX68"/>
<protein>
    <submittedName>
        <fullName evidence="6">Uncharacterized protein</fullName>
    </submittedName>
</protein>
<dbReference type="PROSITE" id="PS50958">
    <property type="entry name" value="SMB_2"/>
    <property type="match status" value="3"/>
</dbReference>
<keyword evidence="2" id="KW-0812">Transmembrane</keyword>
<feature type="chain" id="PRO_5043035925" evidence="3">
    <location>
        <begin position="27"/>
        <end position="691"/>
    </location>
</feature>
<evidence type="ECO:0000313" key="7">
    <source>
        <dbReference type="Proteomes" id="UP000007879"/>
    </source>
</evidence>
<dbReference type="InterPro" id="IPR003961">
    <property type="entry name" value="FN3_dom"/>
</dbReference>
<dbReference type="InterPro" id="IPR036116">
    <property type="entry name" value="FN3_sf"/>
</dbReference>
<dbReference type="GO" id="GO:0016020">
    <property type="term" value="C:membrane"/>
    <property type="evidence" value="ECO:0007669"/>
    <property type="project" value="UniProtKB-SubCell"/>
</dbReference>
<reference evidence="7" key="1">
    <citation type="journal article" date="2010" name="Nature">
        <title>The Amphimedon queenslandica genome and the evolution of animal complexity.</title>
        <authorList>
            <person name="Srivastava M."/>
            <person name="Simakov O."/>
            <person name="Chapman J."/>
            <person name="Fahey B."/>
            <person name="Gauthier M.E."/>
            <person name="Mitros T."/>
            <person name="Richards G.S."/>
            <person name="Conaco C."/>
            <person name="Dacre M."/>
            <person name="Hellsten U."/>
            <person name="Larroux C."/>
            <person name="Putnam N.H."/>
            <person name="Stanke M."/>
            <person name="Adamska M."/>
            <person name="Darling A."/>
            <person name="Degnan S.M."/>
            <person name="Oakley T.H."/>
            <person name="Plachetzki D.C."/>
            <person name="Zhai Y."/>
            <person name="Adamski M."/>
            <person name="Calcino A."/>
            <person name="Cummins S.F."/>
            <person name="Goodstein D.M."/>
            <person name="Harris C."/>
            <person name="Jackson D.J."/>
            <person name="Leys S.P."/>
            <person name="Shu S."/>
            <person name="Woodcroft B.J."/>
            <person name="Vervoort M."/>
            <person name="Kosik K.S."/>
            <person name="Manning G."/>
            <person name="Degnan B.M."/>
            <person name="Rokhsar D.S."/>
        </authorList>
    </citation>
    <scope>NUCLEOTIDE SEQUENCE [LARGE SCALE GENOMIC DNA]</scope>
</reference>
<keyword evidence="2" id="KW-0472">Membrane</keyword>
<feature type="domain" description="SMB" evidence="5">
    <location>
        <begin position="323"/>
        <end position="377"/>
    </location>
</feature>
<organism evidence="6 7">
    <name type="scientific">Amphimedon queenslandica</name>
    <name type="common">Sponge</name>
    <dbReference type="NCBI Taxonomy" id="400682"/>
    <lineage>
        <taxon>Eukaryota</taxon>
        <taxon>Metazoa</taxon>
        <taxon>Porifera</taxon>
        <taxon>Demospongiae</taxon>
        <taxon>Heteroscleromorpha</taxon>
        <taxon>Haplosclerida</taxon>
        <taxon>Niphatidae</taxon>
        <taxon>Amphimedon</taxon>
    </lineage>
</organism>
<keyword evidence="1" id="KW-1015">Disulfide bond</keyword>
<evidence type="ECO:0000259" key="5">
    <source>
        <dbReference type="PROSITE" id="PS50958"/>
    </source>
</evidence>
<dbReference type="Proteomes" id="UP000007879">
    <property type="component" value="Unassembled WGS sequence"/>
</dbReference>
<dbReference type="SUPFAM" id="SSF49265">
    <property type="entry name" value="Fibronectin type III"/>
    <property type="match status" value="1"/>
</dbReference>
<name>A0AAN0IX68_AMPQE</name>
<keyword evidence="2" id="KW-1133">Transmembrane helix</keyword>
<feature type="signal peptide" evidence="3">
    <location>
        <begin position="1"/>
        <end position="26"/>
    </location>
</feature>
<dbReference type="PANTHER" id="PTHR46957">
    <property type="entry name" value="CYTOKINE RECEPTOR"/>
    <property type="match status" value="1"/>
</dbReference>
<reference evidence="6" key="2">
    <citation type="submission" date="2024-06" db="UniProtKB">
        <authorList>
            <consortium name="EnsemblMetazoa"/>
        </authorList>
    </citation>
    <scope>IDENTIFICATION</scope>
</reference>
<evidence type="ECO:0000256" key="1">
    <source>
        <dbReference type="ARBA" id="ARBA00023157"/>
    </source>
</evidence>
<sequence length="691" mass="72993">MSQKRKGCLSLLVILIVLTLNGRSNAQATNGSCVAAGFSTCCSVGNSASCYGLPHNCYCDHLCYEYNDCCTDIGSVCAGTFPPDHGFDNGTCAGMNYKSCCIPGTNVSLSCHGSDGVCYCDQSCHFFGDCCTDIEQYCPSVNPSSTLGSCVAVGYDGCCNPQSGVICYGSSGPQCYCDELCFTYNDCCPDVAAIGCLAPTVSPTVNPGAGSCIAAGHLSCCVRSSSNTCTGSNGLCSCSADCYDSGNCCNDISQIGCATPTPTDSPCTAAGYNQCCHPQIYNGSCSGNPPICYCDQLCFSFGDCCSDVTNIGCIEPSVIPPAPNGSCVAKYPTCCQPSANNTCLGYPSNCYCDAQCHNYGDCCDDIADIGCDSVQSSCAGYTSCCVDEDLTCVGYPEPNCYCDQACTLRDDCCYDQSQLKECTEPTIPGPVNNLMAMSSGPNSFYVMWDPPTHPNGVSHYIINVSNYSGEGDNRLRVQLTIQVLEEIVTQLLPFKPYNVTVYGINIDGKGIRRTVINFTQEGIPTQAPDNVRITRSGTTLTVSWSPLSLEAARGFPMYMVQYFPSTNLNQIVTLNTTGTSVTISNVNARISYGVKVAAFTKGGVGSLSKTAYEGGLSSPRSHISVSLVVGVIVGAVAALAAITVVVFVALLLFKRRGRRSGSYKFKKLLTTATANDDYDDGDDDDHDSYDE</sequence>
<dbReference type="InterPro" id="IPR050713">
    <property type="entry name" value="RTP_Phos/Ushers"/>
</dbReference>
<dbReference type="GeneID" id="109580444"/>
<dbReference type="KEGG" id="aqu:109580444"/>
<dbReference type="Gene3D" id="2.60.40.10">
    <property type="entry name" value="Immunoglobulins"/>
    <property type="match status" value="2"/>
</dbReference>
<evidence type="ECO:0000256" key="3">
    <source>
        <dbReference type="SAM" id="SignalP"/>
    </source>
</evidence>
<dbReference type="PANTHER" id="PTHR46957:SF3">
    <property type="entry name" value="CYTOKINE RECEPTOR"/>
    <property type="match status" value="1"/>
</dbReference>
<feature type="domain" description="Fibronectin type-III" evidence="4">
    <location>
        <begin position="430"/>
        <end position="528"/>
    </location>
</feature>
<dbReference type="CDD" id="cd00063">
    <property type="entry name" value="FN3"/>
    <property type="match status" value="2"/>
</dbReference>
<dbReference type="PROSITE" id="PS50853">
    <property type="entry name" value="FN3"/>
    <property type="match status" value="1"/>
</dbReference>
<evidence type="ECO:0000313" key="6">
    <source>
        <dbReference type="EnsemblMetazoa" id="XP_019849152.1"/>
    </source>
</evidence>
<feature type="transmembrane region" description="Helical" evidence="2">
    <location>
        <begin position="627"/>
        <end position="653"/>
    </location>
</feature>
<dbReference type="Pfam" id="PF00041">
    <property type="entry name" value="fn3"/>
    <property type="match status" value="2"/>
</dbReference>
<dbReference type="SMART" id="SM00201">
    <property type="entry name" value="SO"/>
    <property type="match status" value="4"/>
</dbReference>
<dbReference type="EnsemblMetazoa" id="XM_019993593.1">
    <property type="protein sequence ID" value="XP_019849152.1"/>
    <property type="gene ID" value="LOC109580444"/>
</dbReference>
<keyword evidence="7" id="KW-1185">Reference proteome</keyword>
<keyword evidence="3" id="KW-0732">Signal</keyword>
<dbReference type="InterPro" id="IPR013783">
    <property type="entry name" value="Ig-like_fold"/>
</dbReference>
<evidence type="ECO:0000256" key="2">
    <source>
        <dbReference type="SAM" id="Phobius"/>
    </source>
</evidence>
<proteinExistence type="predicted"/>
<feature type="domain" description="SMB" evidence="5">
    <location>
        <begin position="37"/>
        <end position="81"/>
    </location>
</feature>